<evidence type="ECO:0000313" key="2">
    <source>
        <dbReference type="Proteomes" id="UP000069272"/>
    </source>
</evidence>
<dbReference type="VEuPathDB" id="VectorBase:AALB009396"/>
<proteinExistence type="predicted"/>
<reference evidence="1" key="2">
    <citation type="submission" date="2022-08" db="UniProtKB">
        <authorList>
            <consortium name="EnsemblMetazoa"/>
        </authorList>
    </citation>
    <scope>IDENTIFICATION</scope>
    <source>
        <strain evidence="1">STECLA/ALBI9_A</strain>
    </source>
</reference>
<dbReference type="Proteomes" id="UP000069272">
    <property type="component" value="Chromosome 2R"/>
</dbReference>
<dbReference type="AlphaFoldDB" id="A0A182FS70"/>
<organism evidence="1 2">
    <name type="scientific">Anopheles albimanus</name>
    <name type="common">New world malaria mosquito</name>
    <dbReference type="NCBI Taxonomy" id="7167"/>
    <lineage>
        <taxon>Eukaryota</taxon>
        <taxon>Metazoa</taxon>
        <taxon>Ecdysozoa</taxon>
        <taxon>Arthropoda</taxon>
        <taxon>Hexapoda</taxon>
        <taxon>Insecta</taxon>
        <taxon>Pterygota</taxon>
        <taxon>Neoptera</taxon>
        <taxon>Endopterygota</taxon>
        <taxon>Diptera</taxon>
        <taxon>Nematocera</taxon>
        <taxon>Culicoidea</taxon>
        <taxon>Culicidae</taxon>
        <taxon>Anophelinae</taxon>
        <taxon>Anopheles</taxon>
    </lineage>
</organism>
<dbReference type="EnsemblMetazoa" id="AALB009396-RA">
    <property type="protein sequence ID" value="AALB009396-PA"/>
    <property type="gene ID" value="AALB009396"/>
</dbReference>
<sequence>MAPNVATKELAFSRITIRSNSLGDIHRRTKRAHCPLFRLENHSPQYGDVSTDIGQLSKLFKFAQLSRGTARQAPPSLDSLLVIRLTFHLLPPVDEFRLQAPLRRTIPIARLGNRIVWLPPEAIQPIHPKTGGGRSLQVDKFIRRAS</sequence>
<name>A0A182FS70_ANOAL</name>
<protein>
    <submittedName>
        <fullName evidence="1">Uncharacterized protein</fullName>
    </submittedName>
</protein>
<reference evidence="1 2" key="1">
    <citation type="journal article" date="2017" name="G3 (Bethesda)">
        <title>The Physical Genome Mapping of Anopheles albimanus Corrected Scaffold Misassemblies and Identified Interarm Rearrangements in Genus Anopheles.</title>
        <authorList>
            <person name="Artemov G.N."/>
            <person name="Peery A.N."/>
            <person name="Jiang X."/>
            <person name="Tu Z."/>
            <person name="Stegniy V.N."/>
            <person name="Sharakhova M.V."/>
            <person name="Sharakhov I.V."/>
        </authorList>
    </citation>
    <scope>NUCLEOTIDE SEQUENCE [LARGE SCALE GENOMIC DNA]</scope>
    <source>
        <strain evidence="1 2">ALBI9_A</strain>
    </source>
</reference>
<evidence type="ECO:0000313" key="1">
    <source>
        <dbReference type="EnsemblMetazoa" id="AALB009396-PA"/>
    </source>
</evidence>
<keyword evidence="2" id="KW-1185">Reference proteome</keyword>
<accession>A0A182FS70</accession>